<gene>
    <name evidence="1" type="ORF">HKW66_Vig0050330</name>
</gene>
<dbReference type="EMBL" id="JABFOF010000002">
    <property type="protein sequence ID" value="KAG2405778.1"/>
    <property type="molecule type" value="Genomic_DNA"/>
</dbReference>
<comment type="caution">
    <text evidence="1">The sequence shown here is derived from an EMBL/GenBank/DDBJ whole genome shotgun (WGS) entry which is preliminary data.</text>
</comment>
<organism evidence="1 2">
    <name type="scientific">Phaseolus angularis</name>
    <name type="common">Azuki bean</name>
    <name type="synonym">Vigna angularis</name>
    <dbReference type="NCBI Taxonomy" id="3914"/>
    <lineage>
        <taxon>Eukaryota</taxon>
        <taxon>Viridiplantae</taxon>
        <taxon>Streptophyta</taxon>
        <taxon>Embryophyta</taxon>
        <taxon>Tracheophyta</taxon>
        <taxon>Spermatophyta</taxon>
        <taxon>Magnoliopsida</taxon>
        <taxon>eudicotyledons</taxon>
        <taxon>Gunneridae</taxon>
        <taxon>Pentapetalae</taxon>
        <taxon>rosids</taxon>
        <taxon>fabids</taxon>
        <taxon>Fabales</taxon>
        <taxon>Fabaceae</taxon>
        <taxon>Papilionoideae</taxon>
        <taxon>50 kb inversion clade</taxon>
        <taxon>NPAAA clade</taxon>
        <taxon>indigoferoid/millettioid clade</taxon>
        <taxon>Phaseoleae</taxon>
        <taxon>Vigna</taxon>
    </lineage>
</organism>
<protein>
    <submittedName>
        <fullName evidence="1">Uncharacterized protein</fullName>
    </submittedName>
</protein>
<proteinExistence type="predicted"/>
<evidence type="ECO:0000313" key="2">
    <source>
        <dbReference type="Proteomes" id="UP000743370"/>
    </source>
</evidence>
<evidence type="ECO:0000313" key="1">
    <source>
        <dbReference type="EMBL" id="KAG2405778.1"/>
    </source>
</evidence>
<reference evidence="1 2" key="1">
    <citation type="submission" date="2020-05" db="EMBL/GenBank/DDBJ databases">
        <title>Vigna angularis (adzuki bean) Var. LongXiaoDou No. 4 denovo assembly.</title>
        <authorList>
            <person name="Xiang H."/>
        </authorList>
    </citation>
    <scope>NUCLEOTIDE SEQUENCE [LARGE SCALE GENOMIC DNA]</scope>
    <source>
        <tissue evidence="1">Leaf</tissue>
    </source>
</reference>
<dbReference type="AlphaFoldDB" id="A0A8T0L4A1"/>
<accession>A0A8T0L4A1</accession>
<sequence length="86" mass="10126">MKASGHGFIWVVPEKKGKKESEEEKEKWMSKGFEERNVEKWMVIRGQEHYVNLGHAFELFGNRPVVYDLDNDVLFKFSSKSFADNE</sequence>
<name>A0A8T0L4A1_PHAAN</name>
<dbReference type="Proteomes" id="UP000743370">
    <property type="component" value="Unassembled WGS sequence"/>
</dbReference>